<dbReference type="AlphaFoldDB" id="A0A1B2EL02"/>
<protein>
    <submittedName>
        <fullName evidence="1">Uncharacterized protein</fullName>
    </submittedName>
</protein>
<gene>
    <name evidence="1" type="ORF">BB934_22350</name>
</gene>
<evidence type="ECO:0000313" key="1">
    <source>
        <dbReference type="EMBL" id="ANY80631.1"/>
    </source>
</evidence>
<proteinExistence type="predicted"/>
<dbReference type="KEGG" id="moc:BB934_22350"/>
<reference evidence="1" key="1">
    <citation type="submission" date="2016-07" db="EMBL/GenBank/DDBJ databases">
        <title>Microvirga ossetica sp. nov. a new species of rhizobia isolated from root nodules of the legume species Vicia alpestris Steven originated from North Ossetia region in the Caucasus.</title>
        <authorList>
            <person name="Safronova V.I."/>
            <person name="Kuznetsova I.G."/>
            <person name="Sazanova A.L."/>
            <person name="Belimov A."/>
            <person name="Andronov E."/>
            <person name="Osledkin Y.S."/>
            <person name="Onishchuk O.P."/>
            <person name="Kurchak O.N."/>
            <person name="Shaposhnikov A.I."/>
            <person name="Willems A."/>
            <person name="Tikhonovich I.A."/>
        </authorList>
    </citation>
    <scope>NUCLEOTIDE SEQUENCE [LARGE SCALE GENOMIC DNA]</scope>
    <source>
        <strain evidence="1">V5/3M</strain>
    </source>
</reference>
<sequence>MTAERDQPLPFESRAGSPAEAACTLAAEVGAMLDEGIPHEAVVTYLGLTQSVAQRRNPSRLMAALRAMVQEHPDLEMRRRAALTLLLTYPLRDVARVVTRIREGRAGLRD</sequence>
<name>A0A1B2EL02_9HYPH</name>
<dbReference type="RefSeq" id="WP_099511664.1">
    <property type="nucleotide sequence ID" value="NZ_CP016616.1"/>
</dbReference>
<organism evidence="1">
    <name type="scientific">Microvirga ossetica</name>
    <dbReference type="NCBI Taxonomy" id="1882682"/>
    <lineage>
        <taxon>Bacteria</taxon>
        <taxon>Pseudomonadati</taxon>
        <taxon>Pseudomonadota</taxon>
        <taxon>Alphaproteobacteria</taxon>
        <taxon>Hyphomicrobiales</taxon>
        <taxon>Methylobacteriaceae</taxon>
        <taxon>Microvirga</taxon>
    </lineage>
</organism>
<accession>A0A1B2EL02</accession>
<dbReference type="EMBL" id="CP016616">
    <property type="protein sequence ID" value="ANY80631.1"/>
    <property type="molecule type" value="Genomic_DNA"/>
</dbReference>